<dbReference type="AlphaFoldDB" id="A0A0K9CNH8"/>
<keyword evidence="1" id="KW-0812">Transmembrane</keyword>
<keyword evidence="1" id="KW-1133">Transmembrane helix</keyword>
<evidence type="ECO:0000256" key="1">
    <source>
        <dbReference type="SAM" id="Phobius"/>
    </source>
</evidence>
<sequence>MVLNNNFKEPDYEKKFLYFNLFYFFIFSILNANPLKNEAELQKFRNKVDKVIKEELKNDYKKEYLKRKDNLKKIENSGAIGFEDEDFIFQFEDNTLTLASKKIKINS</sequence>
<dbReference type="Proteomes" id="UP000004650">
    <property type="component" value="Unassembled WGS sequence"/>
</dbReference>
<reference evidence="2 3" key="2">
    <citation type="submission" date="2013-10" db="EMBL/GenBank/DDBJ databases">
        <title>The Genome Sequence of Fusobacterium nucleatum subsp. animalis D11.</title>
        <authorList>
            <consortium name="The Broad Institute Genomics Platform"/>
            <person name="Earl A."/>
            <person name="Ward D."/>
            <person name="Feldgarden M."/>
            <person name="Gevers D."/>
            <person name="Kostic A."/>
            <person name="Garrett W."/>
            <person name="Young S.K."/>
            <person name="Zeng Q."/>
            <person name="Gargeya S."/>
            <person name="Fitzgerald M."/>
            <person name="Abouelleil A."/>
            <person name="Alvarado L."/>
            <person name="Berlin A.M."/>
            <person name="Chapman S.B."/>
            <person name="Gainer-Dewar J."/>
            <person name="Goldberg J."/>
            <person name="Gnerre S."/>
            <person name="Griggs A."/>
            <person name="Gujja S."/>
            <person name="Hansen M."/>
            <person name="Howarth C."/>
            <person name="Imamovic A."/>
            <person name="Ireland A."/>
            <person name="Larimer J."/>
            <person name="McCowan C."/>
            <person name="Murphy C."/>
            <person name="Pearson M."/>
            <person name="Poon T.W."/>
            <person name="Priest M."/>
            <person name="Roberts A."/>
            <person name="Saif S."/>
            <person name="Shea T."/>
            <person name="Sykes S."/>
            <person name="Wortman J."/>
            <person name="Nusbaum C."/>
            <person name="Birren B."/>
        </authorList>
    </citation>
    <scope>NUCLEOTIDE SEQUENCE [LARGE SCALE GENOMIC DNA]</scope>
    <source>
        <strain evidence="2 3">D11</strain>
    </source>
</reference>
<reference evidence="3" key="1">
    <citation type="submission" date="2009-02" db="EMBL/GenBank/DDBJ databases">
        <title>The Genome Sequence of Shigella sp. D9.</title>
        <authorList>
            <consortium name="The Broad Institute Genome Sequencing Platform"/>
            <person name="Ward D."/>
            <person name="Young S.K."/>
            <person name="Kodira C.D."/>
            <person name="Zeng Q."/>
            <person name="Koehrsen M."/>
            <person name="Alvarado L."/>
            <person name="Berlin A."/>
            <person name="Borenstein D."/>
            <person name="Chen Z."/>
            <person name="Engels R."/>
            <person name="Freedman E."/>
            <person name="Gellesch M."/>
            <person name="Goldberg J."/>
            <person name="Griggs A."/>
            <person name="Gujja S."/>
            <person name="Heiman D."/>
            <person name="Hepburn T."/>
            <person name="Howarth C."/>
            <person name="Jen D."/>
            <person name="Larson L."/>
            <person name="Lewis B."/>
            <person name="Mehta T."/>
            <person name="Park D."/>
            <person name="Pearson M."/>
            <person name="Roberts A."/>
            <person name="Saif S."/>
            <person name="Shea T."/>
            <person name="Shenoy N."/>
            <person name="Sisk P."/>
            <person name="Stolte C."/>
            <person name="Sykes S."/>
            <person name="Walk T."/>
            <person name="White J."/>
            <person name="Yandava C."/>
            <person name="Allen-Vercoe E."/>
            <person name="Strauss J."/>
            <person name="Sibley C."/>
            <person name="White A."/>
            <person name="Ambrose C."/>
            <person name="Lander E."/>
            <person name="Nusbaum C."/>
            <person name="Galagan J."/>
            <person name="Birren B."/>
        </authorList>
    </citation>
    <scope>NUCLEOTIDE SEQUENCE [LARGE SCALE GENOMIC DNA]</scope>
    <source>
        <strain evidence="3">D11</strain>
    </source>
</reference>
<name>A0A0K9CNH8_9FUSO</name>
<proteinExistence type="predicted"/>
<gene>
    <name evidence="2" type="ORF">PSAG_04744</name>
</gene>
<feature type="transmembrane region" description="Helical" evidence="1">
    <location>
        <begin position="16"/>
        <end position="35"/>
    </location>
</feature>
<evidence type="ECO:0000313" key="2">
    <source>
        <dbReference type="EMBL" id="KMV75887.1"/>
    </source>
</evidence>
<protein>
    <submittedName>
        <fullName evidence="2">Uncharacterized protein</fullName>
    </submittedName>
</protein>
<evidence type="ECO:0000313" key="3">
    <source>
        <dbReference type="Proteomes" id="UP000004650"/>
    </source>
</evidence>
<accession>A0A0K9CNH8</accession>
<organism evidence="2 3">
    <name type="scientific">Fusobacterium animalis D11</name>
    <dbReference type="NCBI Taxonomy" id="556264"/>
    <lineage>
        <taxon>Bacteria</taxon>
        <taxon>Fusobacteriati</taxon>
        <taxon>Fusobacteriota</taxon>
        <taxon>Fusobacteriia</taxon>
        <taxon>Fusobacteriales</taxon>
        <taxon>Fusobacteriaceae</taxon>
        <taxon>Fusobacterium</taxon>
    </lineage>
</organism>
<keyword evidence="1" id="KW-0472">Membrane</keyword>
<comment type="caution">
    <text evidence="2">The sequence shown here is derived from an EMBL/GenBank/DDBJ whole genome shotgun (WGS) entry which is preliminary data.</text>
</comment>
<dbReference type="EMBL" id="ACDS02000092">
    <property type="protein sequence ID" value="KMV75887.1"/>
    <property type="molecule type" value="Genomic_DNA"/>
</dbReference>